<evidence type="ECO:0000256" key="1">
    <source>
        <dbReference type="ARBA" id="ARBA00001947"/>
    </source>
</evidence>
<comment type="catalytic activity">
    <reaction evidence="14">
        <text>ATP + H2O = ADP + phosphate + H(+)</text>
        <dbReference type="Rhea" id="RHEA:13065"/>
        <dbReference type="ChEBI" id="CHEBI:15377"/>
        <dbReference type="ChEBI" id="CHEBI:15378"/>
        <dbReference type="ChEBI" id="CHEBI:30616"/>
        <dbReference type="ChEBI" id="CHEBI:43474"/>
        <dbReference type="ChEBI" id="CHEBI:456216"/>
    </reaction>
</comment>
<dbReference type="GO" id="GO:0007004">
    <property type="term" value="P:telomere maintenance via telomerase"/>
    <property type="evidence" value="ECO:0007669"/>
    <property type="project" value="TreeGrafter"/>
</dbReference>
<evidence type="ECO:0000256" key="15">
    <source>
        <dbReference type="SAM" id="Coils"/>
    </source>
</evidence>
<dbReference type="GO" id="GO:0000722">
    <property type="term" value="P:telomere maintenance via recombination"/>
    <property type="evidence" value="ECO:0007669"/>
    <property type="project" value="TreeGrafter"/>
</dbReference>
<keyword evidence="12" id="KW-0234">DNA repair</keyword>
<dbReference type="GO" id="GO:0043047">
    <property type="term" value="F:single-stranded telomeric DNA binding"/>
    <property type="evidence" value="ECO:0007669"/>
    <property type="project" value="TreeGrafter"/>
</dbReference>
<dbReference type="GO" id="GO:0016887">
    <property type="term" value="F:ATP hydrolysis activity"/>
    <property type="evidence" value="ECO:0007669"/>
    <property type="project" value="InterPro"/>
</dbReference>
<reference evidence="17" key="1">
    <citation type="journal article" date="2021" name="IMA Fungus">
        <title>Genomic characterization of three marine fungi, including Emericellopsis atlantica sp. nov. with signatures of a generalist lifestyle and marine biomass degradation.</title>
        <authorList>
            <person name="Hagestad O.C."/>
            <person name="Hou L."/>
            <person name="Andersen J.H."/>
            <person name="Hansen E.H."/>
            <person name="Altermark B."/>
            <person name="Li C."/>
            <person name="Kuhnert E."/>
            <person name="Cox R.J."/>
            <person name="Crous P.W."/>
            <person name="Spatafora J.W."/>
            <person name="Lail K."/>
            <person name="Amirebrahimi M."/>
            <person name="Lipzen A."/>
            <person name="Pangilinan J."/>
            <person name="Andreopoulos W."/>
            <person name="Hayes R.D."/>
            <person name="Ng V."/>
            <person name="Grigoriev I.V."/>
            <person name="Jackson S.A."/>
            <person name="Sutton T.D.S."/>
            <person name="Dobson A.D.W."/>
            <person name="Rama T."/>
        </authorList>
    </citation>
    <scope>NUCLEOTIDE SEQUENCE</scope>
    <source>
        <strain evidence="17">TRa018bII</strain>
    </source>
</reference>
<dbReference type="PANTHER" id="PTHR18867">
    <property type="entry name" value="RAD50"/>
    <property type="match status" value="1"/>
</dbReference>
<evidence type="ECO:0000313" key="17">
    <source>
        <dbReference type="EMBL" id="KAG9235443.1"/>
    </source>
</evidence>
<feature type="coiled-coil region" evidence="15">
    <location>
        <begin position="744"/>
        <end position="771"/>
    </location>
</feature>
<accession>A0A9P7YLY1</accession>
<evidence type="ECO:0000256" key="2">
    <source>
        <dbReference type="ARBA" id="ARBA00004123"/>
    </source>
</evidence>
<dbReference type="GO" id="GO:0030870">
    <property type="term" value="C:Mre11 complex"/>
    <property type="evidence" value="ECO:0007669"/>
    <property type="project" value="InterPro"/>
</dbReference>
<organism evidence="17 18">
    <name type="scientific">Amylocarpus encephaloides</name>
    <dbReference type="NCBI Taxonomy" id="45428"/>
    <lineage>
        <taxon>Eukaryota</taxon>
        <taxon>Fungi</taxon>
        <taxon>Dikarya</taxon>
        <taxon>Ascomycota</taxon>
        <taxon>Pezizomycotina</taxon>
        <taxon>Leotiomycetes</taxon>
        <taxon>Helotiales</taxon>
        <taxon>Helotiales incertae sedis</taxon>
        <taxon>Amylocarpus</taxon>
    </lineage>
</organism>
<sequence>MSQIEKLKIQGVRSFDNSRSEVIYFHAPLTLIVGYNGSGKTTIIECLKYAATGQQPPNSKGGAFVHEPKLSGEKEVLAQVKLQFKDSKGSKLVITRSLQLTVKKATRASKTLDCNLMMIRDGERTNLSKRVAEMDAIIPKYLGVSNAILETVIFCHQDESLWPMSEPLVLKKKFDEIFEALKYTKAIDNLKSLRKGRGDELKTLRIHEGNFKINKDKAEKCEKKSLALQNEMEVIRQQIFQLDKDLKAANNDKAEKESRAAKANTVVEELKNKTTQAKYLENNVNELKAHIKEFQESDEWLEDTLAQYDERMAQYEEQNIGFQTQYTELNASAKSAGRTLAKKQAERGQHQADKATFEQNLETRRRLVSEAAVHHSMRGYEGDLDDEQIQEFVERIEKLSREKDRDLEKIRKQTDGELQKKQTVLTNLELTRTTRTQEKVNAKQTIANNDKKISAKQMGLRTIRMDEGTLAALKKSLKDVQENLQRLNADYEAASWDANMKHERSQLRELQDEATRLRNELVQSNRLVEGQAALQLVKKEAKDREARLETIKATYSNQLVAVVGNNWQFDNLEHDYQVAMEERNQAVESAKKQQDGLNRELTGLEFRLKTVKDSFKQKKTEMQKCKDLVMDSIFTVDGSPISSVDDYPKELAELETFHNENQKSLDGADYVLDYYRKGQENIQRKNCCKLCERPFGNGQEKSAALDKLNQLIAKTAKKEFEKALSESGEDIKTANAARMHYETYKTLSVEVPSLEKQMQKLESEKSSLVTRLETQDSLVRDAATIKDDGDSLSKTVSSIAQFCAEIARYEHDISRLSSQQKLSGSSLTTDEIDQQSTACEEKIRAVSARITKIGSDKEQAISVINLLDKEEADLNQKVSSAKNQLETKNRLSAEIQEYRDSSNQLYDSNKIADQELESLAPEVSKAKAQYEEVQKRGRAQEKQVQSEKDDVAKTVHKFKVAEDSINNYIETDGPGKLATCERSIRNIEQEQMTLDVELAQVTKSANEMKERVADSESTRKSIMENLRYRKNLKQLKNLQDEISELKSRNVVEDHEQLEEDALSAAKYYQNLYADRGPIVGELKAKDGELSRYLQEWETDYKTAAEDYRETHLKVEVVKAACDDLAKYGSALDAAIMKYHSMKMEEINQIAGELWQRTYQGTDIDAIMIRSENEDGSKTTSTSRRSYNYRVVMVKGDVEMDMRGRCSAGQKVLASIIIRLALAECFGINCGVIALDEPTTNLDADNIKALATSLHAIITARRHQSNFQLIIITHDEEFLKEMNCADFAEHFWQVSRDREQKSKIERAPITDLMQ</sequence>
<evidence type="ECO:0000256" key="10">
    <source>
        <dbReference type="ARBA" id="ARBA00022833"/>
    </source>
</evidence>
<evidence type="ECO:0000256" key="11">
    <source>
        <dbReference type="ARBA" id="ARBA00023054"/>
    </source>
</evidence>
<evidence type="ECO:0000256" key="8">
    <source>
        <dbReference type="ARBA" id="ARBA00022763"/>
    </source>
</evidence>
<comment type="cofactor">
    <cofactor evidence="1">
        <name>Zn(2+)</name>
        <dbReference type="ChEBI" id="CHEBI:29105"/>
    </cofactor>
</comment>
<evidence type="ECO:0000313" key="18">
    <source>
        <dbReference type="Proteomes" id="UP000824998"/>
    </source>
</evidence>
<evidence type="ECO:0000256" key="5">
    <source>
        <dbReference type="ARBA" id="ARBA00017893"/>
    </source>
</evidence>
<evidence type="ECO:0000259" key="16">
    <source>
        <dbReference type="Pfam" id="PF13476"/>
    </source>
</evidence>
<evidence type="ECO:0000256" key="14">
    <source>
        <dbReference type="ARBA" id="ARBA00049360"/>
    </source>
</evidence>
<feature type="coiled-coil region" evidence="15">
    <location>
        <begin position="218"/>
        <end position="325"/>
    </location>
</feature>
<feature type="coiled-coil region" evidence="15">
    <location>
        <begin position="998"/>
        <end position="1055"/>
    </location>
</feature>
<dbReference type="InterPro" id="IPR027417">
    <property type="entry name" value="P-loop_NTPase"/>
</dbReference>
<evidence type="ECO:0000256" key="9">
    <source>
        <dbReference type="ARBA" id="ARBA00022801"/>
    </source>
</evidence>
<gene>
    <name evidence="17" type="ORF">BJ875DRAFT_459183</name>
</gene>
<dbReference type="FunFam" id="3.40.50.300:FF:001195">
    <property type="entry name" value="DNA repair protein rad50"/>
    <property type="match status" value="1"/>
</dbReference>
<dbReference type="NCBIfam" id="TIGR00606">
    <property type="entry name" value="rad50"/>
    <property type="match status" value="1"/>
</dbReference>
<dbReference type="GO" id="GO:0000794">
    <property type="term" value="C:condensed nuclear chromosome"/>
    <property type="evidence" value="ECO:0007669"/>
    <property type="project" value="TreeGrafter"/>
</dbReference>
<comment type="caution">
    <text evidence="17">The sequence shown here is derived from an EMBL/GenBank/DDBJ whole genome shotgun (WGS) entry which is preliminary data.</text>
</comment>
<evidence type="ECO:0000256" key="12">
    <source>
        <dbReference type="ARBA" id="ARBA00023204"/>
    </source>
</evidence>
<feature type="coiled-coil region" evidence="15">
    <location>
        <begin position="470"/>
        <end position="527"/>
    </location>
</feature>
<evidence type="ECO:0000256" key="7">
    <source>
        <dbReference type="ARBA" id="ARBA00022723"/>
    </source>
</evidence>
<dbReference type="InterPro" id="IPR004584">
    <property type="entry name" value="Rad50_eukaryotes"/>
</dbReference>
<dbReference type="PANTHER" id="PTHR18867:SF12">
    <property type="entry name" value="DNA REPAIR PROTEIN RAD50"/>
    <property type="match status" value="1"/>
</dbReference>
<dbReference type="GO" id="GO:0070192">
    <property type="term" value="P:chromosome organization involved in meiotic cell cycle"/>
    <property type="evidence" value="ECO:0007669"/>
    <property type="project" value="TreeGrafter"/>
</dbReference>
<evidence type="ECO:0000256" key="13">
    <source>
        <dbReference type="ARBA" id="ARBA00023242"/>
    </source>
</evidence>
<dbReference type="OrthoDB" id="18797at2759"/>
<keyword evidence="18" id="KW-1185">Reference proteome</keyword>
<dbReference type="SUPFAM" id="SSF52540">
    <property type="entry name" value="P-loop containing nucleoside triphosphate hydrolases"/>
    <property type="match status" value="1"/>
</dbReference>
<dbReference type="Pfam" id="PF13558">
    <property type="entry name" value="SbcC_Walker_B"/>
    <property type="match status" value="1"/>
</dbReference>
<name>A0A9P7YLY1_9HELO</name>
<dbReference type="Gene3D" id="3.40.50.300">
    <property type="entry name" value="P-loop containing nucleotide triphosphate hydrolases"/>
    <property type="match status" value="2"/>
</dbReference>
<dbReference type="GO" id="GO:0051880">
    <property type="term" value="F:G-quadruplex DNA binding"/>
    <property type="evidence" value="ECO:0007669"/>
    <property type="project" value="TreeGrafter"/>
</dbReference>
<evidence type="ECO:0000256" key="4">
    <source>
        <dbReference type="ARBA" id="ARBA00009439"/>
    </source>
</evidence>
<protein>
    <recommendedName>
        <fullName evidence="5">DNA repair protein RAD50</fullName>
    </recommendedName>
</protein>
<keyword evidence="9" id="KW-0378">Hydrolase</keyword>
<keyword evidence="10" id="KW-0862">Zinc</keyword>
<evidence type="ECO:0000256" key="6">
    <source>
        <dbReference type="ARBA" id="ARBA00022454"/>
    </source>
</evidence>
<dbReference type="GO" id="GO:0003691">
    <property type="term" value="F:double-stranded telomeric DNA binding"/>
    <property type="evidence" value="ECO:0007669"/>
    <property type="project" value="TreeGrafter"/>
</dbReference>
<dbReference type="Pfam" id="PF13476">
    <property type="entry name" value="AAA_23"/>
    <property type="match status" value="1"/>
</dbReference>
<feature type="domain" description="Rad50/SbcC-type AAA" evidence="16">
    <location>
        <begin position="6"/>
        <end position="246"/>
    </location>
</feature>
<comment type="similarity">
    <text evidence="4">Belongs to the SMC family. RAD50 subfamily.</text>
</comment>
<dbReference type="GO" id="GO:0046872">
    <property type="term" value="F:metal ion binding"/>
    <property type="evidence" value="ECO:0007669"/>
    <property type="project" value="UniProtKB-KW"/>
</dbReference>
<dbReference type="InterPro" id="IPR038729">
    <property type="entry name" value="Rad50/SbcC_AAA"/>
</dbReference>
<dbReference type="Proteomes" id="UP000824998">
    <property type="component" value="Unassembled WGS sequence"/>
</dbReference>
<evidence type="ECO:0000256" key="3">
    <source>
        <dbReference type="ARBA" id="ARBA00004286"/>
    </source>
</evidence>
<dbReference type="GO" id="GO:0006302">
    <property type="term" value="P:double-strand break repair"/>
    <property type="evidence" value="ECO:0007669"/>
    <property type="project" value="InterPro"/>
</dbReference>
<dbReference type="FunFam" id="3.40.50.300:FF:000947">
    <property type="entry name" value="DNA repair protein RAD50"/>
    <property type="match status" value="1"/>
</dbReference>
<comment type="subcellular location">
    <subcellularLocation>
        <location evidence="3">Chromosome</location>
    </subcellularLocation>
    <subcellularLocation>
        <location evidence="2">Nucleus</location>
    </subcellularLocation>
</comment>
<keyword evidence="8" id="KW-0227">DNA damage</keyword>
<proteinExistence type="inferred from homology"/>
<keyword evidence="11 15" id="KW-0175">Coiled coil</keyword>
<keyword evidence="6" id="KW-0158">Chromosome</keyword>
<dbReference type="EMBL" id="MU251432">
    <property type="protein sequence ID" value="KAG9235443.1"/>
    <property type="molecule type" value="Genomic_DNA"/>
</dbReference>
<feature type="coiled-coil region" evidence="15">
    <location>
        <begin position="864"/>
        <end position="943"/>
    </location>
</feature>
<keyword evidence="13" id="KW-0539">Nucleus</keyword>
<keyword evidence="7" id="KW-0479">Metal-binding</keyword>